<evidence type="ECO:0000313" key="3">
    <source>
        <dbReference type="Proteomes" id="UP000626109"/>
    </source>
</evidence>
<feature type="non-terminal residue" evidence="2">
    <location>
        <position position="1"/>
    </location>
</feature>
<name>A0A813II01_POLGL</name>
<reference evidence="2" key="1">
    <citation type="submission" date="2021-02" db="EMBL/GenBank/DDBJ databases">
        <authorList>
            <person name="Dougan E. K."/>
            <person name="Rhodes N."/>
            <person name="Thang M."/>
            <person name="Chan C."/>
        </authorList>
    </citation>
    <scope>NUCLEOTIDE SEQUENCE</scope>
</reference>
<gene>
    <name evidence="2" type="ORF">PGLA2088_LOCUS7687</name>
</gene>
<comment type="caution">
    <text evidence="2">The sequence shown here is derived from an EMBL/GenBank/DDBJ whole genome shotgun (WGS) entry which is preliminary data.</text>
</comment>
<dbReference type="EMBL" id="CAJNNW010008090">
    <property type="protein sequence ID" value="CAE8649734.1"/>
    <property type="molecule type" value="Genomic_DNA"/>
</dbReference>
<dbReference type="AlphaFoldDB" id="A0A813II01"/>
<evidence type="ECO:0000313" key="2">
    <source>
        <dbReference type="EMBL" id="CAE8649734.1"/>
    </source>
</evidence>
<sequence>WKVSGIPGTSRRKKVQLEIGGSGALTSNLPRASAAGGFRPACFNETDGWESYGDDLSAKFPSPKEKKWWHVSDEQTSQLVEEQGAARQQRTRPPSSPGISWTACSG</sequence>
<feature type="region of interest" description="Disordered" evidence="1">
    <location>
        <begin position="79"/>
        <end position="106"/>
    </location>
</feature>
<evidence type="ECO:0000256" key="1">
    <source>
        <dbReference type="SAM" id="MobiDB-lite"/>
    </source>
</evidence>
<organism evidence="2 3">
    <name type="scientific">Polarella glacialis</name>
    <name type="common">Dinoflagellate</name>
    <dbReference type="NCBI Taxonomy" id="89957"/>
    <lineage>
        <taxon>Eukaryota</taxon>
        <taxon>Sar</taxon>
        <taxon>Alveolata</taxon>
        <taxon>Dinophyceae</taxon>
        <taxon>Suessiales</taxon>
        <taxon>Suessiaceae</taxon>
        <taxon>Polarella</taxon>
    </lineage>
</organism>
<proteinExistence type="predicted"/>
<protein>
    <submittedName>
        <fullName evidence="2">Uncharacterized protein</fullName>
    </submittedName>
</protein>
<accession>A0A813II01</accession>
<dbReference type="Proteomes" id="UP000626109">
    <property type="component" value="Unassembled WGS sequence"/>
</dbReference>